<sequence>MKLPKALPNLSQNLRSKSTQAEETVFEAGDTQEPHNQGQDKGNTDDQSKVKAAPKHDKFKKLERPPTPYSDVEIDNLTQDHFVGPVINLLKGTCKSHVELEYNIEECYKDVTNRLDWNNPEGKEYPFDLSKPLPLMIII</sequence>
<organism evidence="2 3">
    <name type="scientific">Tanacetum coccineum</name>
    <dbReference type="NCBI Taxonomy" id="301880"/>
    <lineage>
        <taxon>Eukaryota</taxon>
        <taxon>Viridiplantae</taxon>
        <taxon>Streptophyta</taxon>
        <taxon>Embryophyta</taxon>
        <taxon>Tracheophyta</taxon>
        <taxon>Spermatophyta</taxon>
        <taxon>Magnoliopsida</taxon>
        <taxon>eudicotyledons</taxon>
        <taxon>Gunneridae</taxon>
        <taxon>Pentapetalae</taxon>
        <taxon>asterids</taxon>
        <taxon>campanulids</taxon>
        <taxon>Asterales</taxon>
        <taxon>Asteraceae</taxon>
        <taxon>Asteroideae</taxon>
        <taxon>Anthemideae</taxon>
        <taxon>Anthemidinae</taxon>
        <taxon>Tanacetum</taxon>
    </lineage>
</organism>
<dbReference type="EMBL" id="BQNB010018995">
    <property type="protein sequence ID" value="GJT80471.1"/>
    <property type="molecule type" value="Genomic_DNA"/>
</dbReference>
<feature type="compositionally biased region" description="Basic and acidic residues" evidence="1">
    <location>
        <begin position="42"/>
        <end position="64"/>
    </location>
</feature>
<feature type="region of interest" description="Disordered" evidence="1">
    <location>
        <begin position="1"/>
        <end position="71"/>
    </location>
</feature>
<accession>A0ABQ5GZ52</accession>
<protein>
    <submittedName>
        <fullName evidence="2">Uncharacterized protein</fullName>
    </submittedName>
</protein>
<evidence type="ECO:0000313" key="2">
    <source>
        <dbReference type="EMBL" id="GJT80471.1"/>
    </source>
</evidence>
<reference evidence="2" key="2">
    <citation type="submission" date="2022-01" db="EMBL/GenBank/DDBJ databases">
        <authorList>
            <person name="Yamashiro T."/>
            <person name="Shiraishi A."/>
            <person name="Satake H."/>
            <person name="Nakayama K."/>
        </authorList>
    </citation>
    <scope>NUCLEOTIDE SEQUENCE</scope>
</reference>
<reference evidence="2" key="1">
    <citation type="journal article" date="2022" name="Int. J. Mol. Sci.">
        <title>Draft Genome of Tanacetum Coccineum: Genomic Comparison of Closely Related Tanacetum-Family Plants.</title>
        <authorList>
            <person name="Yamashiro T."/>
            <person name="Shiraishi A."/>
            <person name="Nakayama K."/>
            <person name="Satake H."/>
        </authorList>
    </citation>
    <scope>NUCLEOTIDE SEQUENCE</scope>
</reference>
<comment type="caution">
    <text evidence="2">The sequence shown here is derived from an EMBL/GenBank/DDBJ whole genome shotgun (WGS) entry which is preliminary data.</text>
</comment>
<feature type="compositionally biased region" description="Polar residues" evidence="1">
    <location>
        <begin position="9"/>
        <end position="22"/>
    </location>
</feature>
<evidence type="ECO:0000256" key="1">
    <source>
        <dbReference type="SAM" id="MobiDB-lite"/>
    </source>
</evidence>
<gene>
    <name evidence="2" type="ORF">Tco_1054813</name>
</gene>
<name>A0ABQ5GZ52_9ASTR</name>
<keyword evidence="3" id="KW-1185">Reference proteome</keyword>
<proteinExistence type="predicted"/>
<evidence type="ECO:0000313" key="3">
    <source>
        <dbReference type="Proteomes" id="UP001151760"/>
    </source>
</evidence>
<dbReference type="Proteomes" id="UP001151760">
    <property type="component" value="Unassembled WGS sequence"/>
</dbReference>